<sequence>MTAAQVSPSAETAQPGSGAPAQSHWLHKPPVADNAQTGQASPAFAPTAPGVGAGTLGRTSVGLIVVIGIILLCAWLLKRFSGARGHNAETLTVVASRGIGQRERVVVVEIEDKWLVLGVTPHSINTLHTLDAQPAPAAHDGHPPSFGTAFAHNLKQATARFSRRPER</sequence>
<proteinExistence type="inferred from homology"/>
<dbReference type="EMBL" id="JBHRSS010000003">
    <property type="protein sequence ID" value="MFC3104193.1"/>
    <property type="molecule type" value="Genomic_DNA"/>
</dbReference>
<keyword evidence="1 7" id="KW-1003">Cell membrane</keyword>
<evidence type="ECO:0000256" key="5">
    <source>
        <dbReference type="ARBA" id="ARBA00023143"/>
    </source>
</evidence>
<feature type="compositionally biased region" description="Polar residues" evidence="8">
    <location>
        <begin position="1"/>
        <end position="15"/>
    </location>
</feature>
<feature type="region of interest" description="Disordered" evidence="8">
    <location>
        <begin position="1"/>
        <end position="43"/>
    </location>
</feature>
<keyword evidence="9" id="KW-0969">Cilium</keyword>
<evidence type="ECO:0000313" key="9">
    <source>
        <dbReference type="EMBL" id="MFC3104193.1"/>
    </source>
</evidence>
<evidence type="ECO:0000256" key="4">
    <source>
        <dbReference type="ARBA" id="ARBA00023136"/>
    </source>
</evidence>
<evidence type="ECO:0000256" key="1">
    <source>
        <dbReference type="ARBA" id="ARBA00022475"/>
    </source>
</evidence>
<dbReference type="PANTHER" id="PTHR38766">
    <property type="entry name" value="FLAGELLAR PROTEIN FLIO"/>
    <property type="match status" value="1"/>
</dbReference>
<keyword evidence="2 7" id="KW-0812">Transmembrane</keyword>
<evidence type="ECO:0000313" key="10">
    <source>
        <dbReference type="Proteomes" id="UP001595462"/>
    </source>
</evidence>
<evidence type="ECO:0000256" key="3">
    <source>
        <dbReference type="ARBA" id="ARBA00022989"/>
    </source>
</evidence>
<feature type="transmembrane region" description="Helical" evidence="7">
    <location>
        <begin position="59"/>
        <end position="77"/>
    </location>
</feature>
<name>A0ABV7EN88_9GAMM</name>
<keyword evidence="4 7" id="KW-0472">Membrane</keyword>
<comment type="caution">
    <text evidence="9">The sequence shown here is derived from an EMBL/GenBank/DDBJ whole genome shotgun (WGS) entry which is preliminary data.</text>
</comment>
<keyword evidence="9" id="KW-0282">Flagellum</keyword>
<comment type="similarity">
    <text evidence="6 7">Belongs to the FliO/MopB family.</text>
</comment>
<keyword evidence="5 7" id="KW-0975">Bacterial flagellum</keyword>
<evidence type="ECO:0000256" key="7">
    <source>
        <dbReference type="RuleBase" id="RU362064"/>
    </source>
</evidence>
<keyword evidence="3 7" id="KW-1133">Transmembrane helix</keyword>
<dbReference type="RefSeq" id="WP_380688939.1">
    <property type="nucleotide sequence ID" value="NZ_JBHRSS010000003.1"/>
</dbReference>
<protein>
    <recommendedName>
        <fullName evidence="7">Flagellar protein</fullName>
    </recommendedName>
</protein>
<organism evidence="9 10">
    <name type="scientific">Salinisphaera aquimarina</name>
    <dbReference type="NCBI Taxonomy" id="2094031"/>
    <lineage>
        <taxon>Bacteria</taxon>
        <taxon>Pseudomonadati</taxon>
        <taxon>Pseudomonadota</taxon>
        <taxon>Gammaproteobacteria</taxon>
        <taxon>Salinisphaerales</taxon>
        <taxon>Salinisphaeraceae</taxon>
        <taxon>Salinisphaera</taxon>
    </lineage>
</organism>
<dbReference type="InterPro" id="IPR052205">
    <property type="entry name" value="FliO/MopB"/>
</dbReference>
<evidence type="ECO:0000256" key="6">
    <source>
        <dbReference type="ARBA" id="ARBA00037937"/>
    </source>
</evidence>
<dbReference type="NCBIfam" id="TIGR03500">
    <property type="entry name" value="FliO_TIGR"/>
    <property type="match status" value="1"/>
</dbReference>
<accession>A0ABV7EN88</accession>
<reference evidence="10" key="1">
    <citation type="journal article" date="2019" name="Int. J. Syst. Evol. Microbiol.">
        <title>The Global Catalogue of Microorganisms (GCM) 10K type strain sequencing project: providing services to taxonomists for standard genome sequencing and annotation.</title>
        <authorList>
            <consortium name="The Broad Institute Genomics Platform"/>
            <consortium name="The Broad Institute Genome Sequencing Center for Infectious Disease"/>
            <person name="Wu L."/>
            <person name="Ma J."/>
        </authorList>
    </citation>
    <scope>NUCLEOTIDE SEQUENCE [LARGE SCALE GENOMIC DNA]</scope>
    <source>
        <strain evidence="10">KCTC 52640</strain>
    </source>
</reference>
<comment type="subcellular location">
    <subcellularLocation>
        <location evidence="7">Cell membrane</location>
    </subcellularLocation>
    <subcellularLocation>
        <location evidence="7">Bacterial flagellum basal body</location>
    </subcellularLocation>
</comment>
<evidence type="ECO:0000256" key="8">
    <source>
        <dbReference type="SAM" id="MobiDB-lite"/>
    </source>
</evidence>
<dbReference type="Pfam" id="PF04347">
    <property type="entry name" value="FliO"/>
    <property type="match status" value="1"/>
</dbReference>
<evidence type="ECO:0000256" key="2">
    <source>
        <dbReference type="ARBA" id="ARBA00022692"/>
    </source>
</evidence>
<gene>
    <name evidence="9" type="primary">fliO</name>
    <name evidence="9" type="ORF">ACFOSU_09830</name>
</gene>
<dbReference type="InterPro" id="IPR022781">
    <property type="entry name" value="Flagellar_biosynth_FliO"/>
</dbReference>
<keyword evidence="9" id="KW-0966">Cell projection</keyword>
<dbReference type="PANTHER" id="PTHR38766:SF1">
    <property type="entry name" value="FLAGELLAR PROTEIN FLIO"/>
    <property type="match status" value="1"/>
</dbReference>
<dbReference type="Proteomes" id="UP001595462">
    <property type="component" value="Unassembled WGS sequence"/>
</dbReference>
<keyword evidence="10" id="KW-1185">Reference proteome</keyword>